<dbReference type="Proteomes" id="UP001208935">
    <property type="component" value="Unassembled WGS sequence"/>
</dbReference>
<keyword evidence="2" id="KW-1185">Reference proteome</keyword>
<gene>
    <name evidence="1" type="ORF">D5039_09820</name>
</gene>
<dbReference type="EMBL" id="QZCW01000002">
    <property type="protein sequence ID" value="MCW5321432.1"/>
    <property type="molecule type" value="Genomic_DNA"/>
</dbReference>
<name>A0ABT3KSX6_9BURK</name>
<evidence type="ECO:0000313" key="1">
    <source>
        <dbReference type="EMBL" id="MCW5321432.1"/>
    </source>
</evidence>
<accession>A0ABT3KSX6</accession>
<dbReference type="RefSeq" id="WP_265282119.1">
    <property type="nucleotide sequence ID" value="NZ_QZCW01000002.1"/>
</dbReference>
<reference evidence="2" key="1">
    <citation type="submission" date="2023-07" db="EMBL/GenBank/DDBJ databases">
        <title>Verminephrobacter genomes.</title>
        <authorList>
            <person name="Lund M.B."/>
        </authorList>
    </citation>
    <scope>NUCLEOTIDE SEQUENCE [LARGE SCALE GENOMIC DNA]</scope>
    <source>
        <strain evidence="2">AtM5-05</strain>
    </source>
</reference>
<proteinExistence type="predicted"/>
<evidence type="ECO:0000313" key="2">
    <source>
        <dbReference type="Proteomes" id="UP001208935"/>
    </source>
</evidence>
<protein>
    <submittedName>
        <fullName evidence="1">Uncharacterized protein</fullName>
    </submittedName>
</protein>
<organism evidence="1 2">
    <name type="scientific">Verminephrobacter aporrectodeae subsp. tuberculatae</name>
    <dbReference type="NCBI Taxonomy" id="1110392"/>
    <lineage>
        <taxon>Bacteria</taxon>
        <taxon>Pseudomonadati</taxon>
        <taxon>Pseudomonadota</taxon>
        <taxon>Betaproteobacteria</taxon>
        <taxon>Burkholderiales</taxon>
        <taxon>Comamonadaceae</taxon>
        <taxon>Verminephrobacter</taxon>
    </lineage>
</organism>
<comment type="caution">
    <text evidence="1">The sequence shown here is derived from an EMBL/GenBank/DDBJ whole genome shotgun (WGS) entry which is preliminary data.</text>
</comment>
<sequence length="417" mass="45327">MALTHNTITPIPSDGPNTLTTLWNSRYQEIDANFAYLENEIAAAQLGDSSLCNTIGTMARKLNNVSRTLNSVGTRFVQIVGIVCTATGGGAGTWQRIDANYNAINTTGETFNKHPTYAGVIDETIDGQAMVRVPLFYMKTGTVPRGDYVGKRYWMVSDLPVPGFSVHPAFMHAGVEIDQYWVGKYQGTADGDNKLGSVANVLPLQSSNDPVHRLVFFEDMRALANARNTAGVTGFCMWNIYQLAAIQTLALIEMGGSDSQSLIGQGHVSSPTTLVTDHETVKRAAWRGIEGLWGNLGQMIDGLKTNADAQYMIWDKNGNQTYESTSKTAPANGYPVQMATDSAERYDLGLVFVAGATNLAYDQGTYGDYFKQAPNSVTYYGGSRESVSGNHVGLFSLEINWHAEYGHSHIGSRLAKV</sequence>